<organism evidence="1 2">
    <name type="scientific">Melastoma candidum</name>
    <dbReference type="NCBI Taxonomy" id="119954"/>
    <lineage>
        <taxon>Eukaryota</taxon>
        <taxon>Viridiplantae</taxon>
        <taxon>Streptophyta</taxon>
        <taxon>Embryophyta</taxon>
        <taxon>Tracheophyta</taxon>
        <taxon>Spermatophyta</taxon>
        <taxon>Magnoliopsida</taxon>
        <taxon>eudicotyledons</taxon>
        <taxon>Gunneridae</taxon>
        <taxon>Pentapetalae</taxon>
        <taxon>rosids</taxon>
        <taxon>malvids</taxon>
        <taxon>Myrtales</taxon>
        <taxon>Melastomataceae</taxon>
        <taxon>Melastomatoideae</taxon>
        <taxon>Melastomateae</taxon>
        <taxon>Melastoma</taxon>
    </lineage>
</organism>
<dbReference type="EMBL" id="CM042891">
    <property type="protein sequence ID" value="KAI4303038.1"/>
    <property type="molecule type" value="Genomic_DNA"/>
</dbReference>
<keyword evidence="2" id="KW-1185">Reference proteome</keyword>
<evidence type="ECO:0000313" key="2">
    <source>
        <dbReference type="Proteomes" id="UP001057402"/>
    </source>
</evidence>
<comment type="caution">
    <text evidence="1">The sequence shown here is derived from an EMBL/GenBank/DDBJ whole genome shotgun (WGS) entry which is preliminary data.</text>
</comment>
<evidence type="ECO:0000313" key="1">
    <source>
        <dbReference type="EMBL" id="KAI4303038.1"/>
    </source>
</evidence>
<protein>
    <submittedName>
        <fullName evidence="1">Uncharacterized protein</fullName>
    </submittedName>
</protein>
<proteinExistence type="predicted"/>
<name>A0ACB9L0Z2_9MYRT</name>
<accession>A0ACB9L0Z2</accession>
<sequence>MASWFNAAALSIVFGVLGNIISFLVFLAPIPTFYTIYKKKTSDGFQSIPYIFSLSSAMLLLYYGFLKTNAVLIISINAVGCVIELAYLSLFAFYASKREKMFILRLLLIIDVGCYGLILSLTVFLLEGKQRINAIGWICAAFNIAVFAAPLTIMTKVVRTKSVEFMPFSLSFFLTLCATTWFFYGLLIRDMFIAVPNVIGFLLGISQMILYMLYRNAKTEKDEAKEKQTNMTRLHPCPTDPESIDTAICVEKSDAPDVSAEPVCIEKSDNPSIEIF</sequence>
<reference evidence="2" key="1">
    <citation type="journal article" date="2023" name="Front. Plant Sci.">
        <title>Chromosomal-level genome assembly of Melastoma candidum provides insights into trichome evolution.</title>
        <authorList>
            <person name="Zhong Y."/>
            <person name="Wu W."/>
            <person name="Sun C."/>
            <person name="Zou P."/>
            <person name="Liu Y."/>
            <person name="Dai S."/>
            <person name="Zhou R."/>
        </authorList>
    </citation>
    <scope>NUCLEOTIDE SEQUENCE [LARGE SCALE GENOMIC DNA]</scope>
</reference>
<gene>
    <name evidence="1" type="ORF">MLD38_038718</name>
</gene>
<dbReference type="Proteomes" id="UP001057402">
    <property type="component" value="Chromosome 12"/>
</dbReference>